<proteinExistence type="predicted"/>
<dbReference type="SUPFAM" id="SSF51338">
    <property type="entry name" value="Composite domain of metallo-dependent hydrolases"/>
    <property type="match status" value="1"/>
</dbReference>
<evidence type="ECO:0000313" key="5">
    <source>
        <dbReference type="Proteomes" id="UP000293874"/>
    </source>
</evidence>
<feature type="domain" description="Amidohydrolase-related" evidence="2">
    <location>
        <begin position="74"/>
        <end position="458"/>
    </location>
</feature>
<dbReference type="Pfam" id="PF12680">
    <property type="entry name" value="SnoaL_2"/>
    <property type="match status" value="1"/>
</dbReference>
<dbReference type="AlphaFoldDB" id="A0A4Q7N516"/>
<evidence type="ECO:0000313" key="4">
    <source>
        <dbReference type="EMBL" id="RZS76080.1"/>
    </source>
</evidence>
<evidence type="ECO:0000259" key="3">
    <source>
        <dbReference type="Pfam" id="PF12680"/>
    </source>
</evidence>
<dbReference type="Pfam" id="PF01979">
    <property type="entry name" value="Amidohydro_1"/>
    <property type="match status" value="1"/>
</dbReference>
<dbReference type="OrthoDB" id="9797498at2"/>
<dbReference type="InterPro" id="IPR006680">
    <property type="entry name" value="Amidohydro-rel"/>
</dbReference>
<dbReference type="PANTHER" id="PTHR43135">
    <property type="entry name" value="ALPHA-D-RIBOSE 1-METHYLPHOSPHONATE 5-TRIPHOSPHATE DIPHOSPHATASE"/>
    <property type="match status" value="1"/>
</dbReference>
<dbReference type="SUPFAM" id="SSF54427">
    <property type="entry name" value="NTF2-like"/>
    <property type="match status" value="1"/>
</dbReference>
<keyword evidence="1" id="KW-0732">Signal</keyword>
<dbReference type="EMBL" id="SGXA01000001">
    <property type="protein sequence ID" value="RZS76080.1"/>
    <property type="molecule type" value="Genomic_DNA"/>
</dbReference>
<evidence type="ECO:0000256" key="1">
    <source>
        <dbReference type="SAM" id="SignalP"/>
    </source>
</evidence>
<dbReference type="SUPFAM" id="SSF51556">
    <property type="entry name" value="Metallo-dependent hydrolases"/>
    <property type="match status" value="1"/>
</dbReference>
<name>A0A4Q7N516_9BACT</name>
<feature type="chain" id="PRO_5020340331" evidence="1">
    <location>
        <begin position="22"/>
        <end position="574"/>
    </location>
</feature>
<dbReference type="Proteomes" id="UP000293874">
    <property type="component" value="Unassembled WGS sequence"/>
</dbReference>
<evidence type="ECO:0000259" key="2">
    <source>
        <dbReference type="Pfam" id="PF01979"/>
    </source>
</evidence>
<gene>
    <name evidence="4" type="ORF">EV199_1957</name>
</gene>
<sequence>MLKLSAFLLSIISAISFTVNAQTIITNTTIVDVEKQKLIPNATVLIRGNKIESINTKTITPAPGATIIDGTGKYLIPGMTDAHVHFFQSGGLYTRPDAIDLRKQRSYEDEIAFSKSNMSDVMKRNLLNGITSVIDVGATYSLLQRRKEFATDSVSPSVYMTGPLLTTFEPQIYKGLGNDRPFSLVQTEEDARKMVQEQLPYQPDFIKIWYIVIGENKEEIARKHLPIIKAVINEAHKNNLKVAVHATERITAQLSVENGADFLVHSVEDEVISNDFVKLLKEKKTILCPTLVVYDNYGKVFGQQYRFSSREFTTSNPMILGSLFDLRHLNDPVIQQYKTYIQHNTAHDKKQDSICLINLKKLSDAGVRIAAGTDAGNIGTLHGGSYLTELQKMKEAGLSNWKVLEAATISPAYFLSKEKLTGSITAGKTADMVLLDGNPVEDLNNLAKISVVVNKGTVLYPDSIIKETPLALVQRQLNAYNAKDLEAFLEPYAEDVELYTFPNKLESKGKDAMRKAYSFFSRVPGLHCEILERIVQGNTIIDKESVSGFGDKPVQATAIYQIDGNKIKRVYFIE</sequence>
<dbReference type="InterPro" id="IPR037401">
    <property type="entry name" value="SnoaL-like"/>
</dbReference>
<keyword evidence="5" id="KW-1185">Reference proteome</keyword>
<dbReference type="RefSeq" id="WP_130540398.1">
    <property type="nucleotide sequence ID" value="NZ_CP042431.1"/>
</dbReference>
<feature type="domain" description="SnoaL-like" evidence="3">
    <location>
        <begin position="473"/>
        <end position="569"/>
    </location>
</feature>
<accession>A0A4Q7N516</accession>
<dbReference type="InterPro" id="IPR011059">
    <property type="entry name" value="Metal-dep_hydrolase_composite"/>
</dbReference>
<feature type="signal peptide" evidence="1">
    <location>
        <begin position="1"/>
        <end position="21"/>
    </location>
</feature>
<dbReference type="Gene3D" id="2.30.40.10">
    <property type="entry name" value="Urease, subunit C, domain 1"/>
    <property type="match status" value="1"/>
</dbReference>
<organism evidence="4 5">
    <name type="scientific">Pseudobacter ginsenosidimutans</name>
    <dbReference type="NCBI Taxonomy" id="661488"/>
    <lineage>
        <taxon>Bacteria</taxon>
        <taxon>Pseudomonadati</taxon>
        <taxon>Bacteroidota</taxon>
        <taxon>Chitinophagia</taxon>
        <taxon>Chitinophagales</taxon>
        <taxon>Chitinophagaceae</taxon>
        <taxon>Pseudobacter</taxon>
    </lineage>
</organism>
<comment type="caution">
    <text evidence="4">The sequence shown here is derived from an EMBL/GenBank/DDBJ whole genome shotgun (WGS) entry which is preliminary data.</text>
</comment>
<dbReference type="Gene3D" id="3.10.450.50">
    <property type="match status" value="1"/>
</dbReference>
<protein>
    <submittedName>
        <fullName evidence="4">Imidazolonepropionase-like amidohydrolase</fullName>
    </submittedName>
</protein>
<dbReference type="GO" id="GO:0016810">
    <property type="term" value="F:hydrolase activity, acting on carbon-nitrogen (but not peptide) bonds"/>
    <property type="evidence" value="ECO:0007669"/>
    <property type="project" value="InterPro"/>
</dbReference>
<dbReference type="InterPro" id="IPR032466">
    <property type="entry name" value="Metal_Hydrolase"/>
</dbReference>
<keyword evidence="4" id="KW-0378">Hydrolase</keyword>
<dbReference type="PANTHER" id="PTHR43135:SF3">
    <property type="entry name" value="ALPHA-D-RIBOSE 1-METHYLPHOSPHONATE 5-TRIPHOSPHATE DIPHOSPHATASE"/>
    <property type="match status" value="1"/>
</dbReference>
<reference evidence="4 5" key="1">
    <citation type="submission" date="2019-02" db="EMBL/GenBank/DDBJ databases">
        <title>Genomic Encyclopedia of Type Strains, Phase IV (KMG-IV): sequencing the most valuable type-strain genomes for metagenomic binning, comparative biology and taxonomic classification.</title>
        <authorList>
            <person name="Goeker M."/>
        </authorList>
    </citation>
    <scope>NUCLEOTIDE SEQUENCE [LARGE SCALE GENOMIC DNA]</scope>
    <source>
        <strain evidence="4 5">DSM 18116</strain>
    </source>
</reference>
<dbReference type="Gene3D" id="3.20.20.140">
    <property type="entry name" value="Metal-dependent hydrolases"/>
    <property type="match status" value="1"/>
</dbReference>
<dbReference type="InterPro" id="IPR032710">
    <property type="entry name" value="NTF2-like_dom_sf"/>
</dbReference>
<dbReference type="InterPro" id="IPR051781">
    <property type="entry name" value="Metallo-dep_Hydrolase"/>
</dbReference>